<evidence type="ECO:0000313" key="3">
    <source>
        <dbReference type="Proteomes" id="UP000265618"/>
    </source>
</evidence>
<dbReference type="AlphaFoldDB" id="A0A391P8X0"/>
<feature type="compositionally biased region" description="Basic and acidic residues" evidence="1">
    <location>
        <begin position="76"/>
        <end position="103"/>
    </location>
</feature>
<comment type="caution">
    <text evidence="2">The sequence shown here is derived from an EMBL/GenBank/DDBJ whole genome shotgun (WGS) entry which is preliminary data.</text>
</comment>
<sequence>MAQAAADEMRLERAVRRLIAGVSPSLNPSLYLEGLLCRFSVKIERRPRDATRLPESLLAGGASPAVHDAYAVLERMGRIRSRERERKARESRTREREGGREEPVAATSTESAPVPPSRAFFVPVFSEELLYGTGTGTGTDTNAQSPPPITTPTLPSLPAFRPPPPNPLALVARV</sequence>
<evidence type="ECO:0000256" key="1">
    <source>
        <dbReference type="SAM" id="MobiDB-lite"/>
    </source>
</evidence>
<name>A0A391P8X0_9EUKA</name>
<reference evidence="2 3" key="1">
    <citation type="journal article" date="2018" name="PLoS ONE">
        <title>The draft genome of Kipferlia bialata reveals reductive genome evolution in fornicate parasites.</title>
        <authorList>
            <person name="Tanifuji G."/>
            <person name="Takabayashi S."/>
            <person name="Kume K."/>
            <person name="Takagi M."/>
            <person name="Nakayama T."/>
            <person name="Kamikawa R."/>
            <person name="Inagaki Y."/>
            <person name="Hashimoto T."/>
        </authorList>
    </citation>
    <scope>NUCLEOTIDE SEQUENCE [LARGE SCALE GENOMIC DNA]</scope>
    <source>
        <strain evidence="2">NY0173</strain>
    </source>
</reference>
<dbReference type="EMBL" id="BDIP01006433">
    <property type="protein sequence ID" value="GCA64182.1"/>
    <property type="molecule type" value="Genomic_DNA"/>
</dbReference>
<evidence type="ECO:0000313" key="2">
    <source>
        <dbReference type="EMBL" id="GCA64182.1"/>
    </source>
</evidence>
<feature type="non-terminal residue" evidence="2">
    <location>
        <position position="174"/>
    </location>
</feature>
<dbReference type="Proteomes" id="UP000265618">
    <property type="component" value="Unassembled WGS sequence"/>
</dbReference>
<organism evidence="2 3">
    <name type="scientific">Kipferlia bialata</name>
    <dbReference type="NCBI Taxonomy" id="797122"/>
    <lineage>
        <taxon>Eukaryota</taxon>
        <taxon>Metamonada</taxon>
        <taxon>Carpediemonas-like organisms</taxon>
        <taxon>Kipferlia</taxon>
    </lineage>
</organism>
<keyword evidence="3" id="KW-1185">Reference proteome</keyword>
<feature type="region of interest" description="Disordered" evidence="1">
    <location>
        <begin position="76"/>
        <end position="114"/>
    </location>
</feature>
<protein>
    <submittedName>
        <fullName evidence="2">Uncharacterized protein</fullName>
    </submittedName>
</protein>
<accession>A0A391P8X0</accession>
<gene>
    <name evidence="2" type="ORF">KIPB_013488</name>
</gene>
<proteinExistence type="predicted"/>
<feature type="region of interest" description="Disordered" evidence="1">
    <location>
        <begin position="131"/>
        <end position="166"/>
    </location>
</feature>